<proteinExistence type="predicted"/>
<accession>A0A0P1AIA8</accession>
<evidence type="ECO:0000313" key="2">
    <source>
        <dbReference type="Proteomes" id="UP000054928"/>
    </source>
</evidence>
<evidence type="ECO:0000313" key="1">
    <source>
        <dbReference type="EMBL" id="CEG40759.1"/>
    </source>
</evidence>
<dbReference type="RefSeq" id="XP_024577128.1">
    <property type="nucleotide sequence ID" value="XM_024726452.1"/>
</dbReference>
<sequence length="90" mass="10621">MIRIESYGSAQHKLPSAEKFRLPQMAICCCLTETLESGCPQQRYIKRRMHLMRVKRNFFPKVFLPLVLQATHHQIGLQETSDVLWKYTQN</sequence>
<name>A0A0P1AIA8_PLAHL</name>
<reference evidence="2" key="1">
    <citation type="submission" date="2014-09" db="EMBL/GenBank/DDBJ databases">
        <authorList>
            <person name="Sharma Rahul"/>
            <person name="Thines Marco"/>
        </authorList>
    </citation>
    <scope>NUCLEOTIDE SEQUENCE [LARGE SCALE GENOMIC DNA]</scope>
</reference>
<organism evidence="1 2">
    <name type="scientific">Plasmopara halstedii</name>
    <name type="common">Downy mildew of sunflower</name>
    <dbReference type="NCBI Taxonomy" id="4781"/>
    <lineage>
        <taxon>Eukaryota</taxon>
        <taxon>Sar</taxon>
        <taxon>Stramenopiles</taxon>
        <taxon>Oomycota</taxon>
        <taxon>Peronosporomycetes</taxon>
        <taxon>Peronosporales</taxon>
        <taxon>Peronosporaceae</taxon>
        <taxon>Plasmopara</taxon>
    </lineage>
</organism>
<dbReference type="GeneID" id="36405998"/>
<keyword evidence="2" id="KW-1185">Reference proteome</keyword>
<dbReference type="EMBL" id="CCYD01000523">
    <property type="protein sequence ID" value="CEG40759.1"/>
    <property type="molecule type" value="Genomic_DNA"/>
</dbReference>
<dbReference type="Proteomes" id="UP000054928">
    <property type="component" value="Unassembled WGS sequence"/>
</dbReference>
<protein>
    <submittedName>
        <fullName evidence="1">Uncharacterized protein</fullName>
    </submittedName>
</protein>
<dbReference type="AlphaFoldDB" id="A0A0P1AIA8"/>